<protein>
    <recommendedName>
        <fullName evidence="5">Transmembrane protein</fullName>
    </recommendedName>
</protein>
<accession>A0A077ZSL7</accession>
<gene>
    <name evidence="3" type="primary">Contig10336.g11028</name>
    <name evidence="3" type="ORF">STYLEM_1521</name>
</gene>
<keyword evidence="4" id="KW-1185">Reference proteome</keyword>
<evidence type="ECO:0000313" key="3">
    <source>
        <dbReference type="EMBL" id="CDW72559.1"/>
    </source>
</evidence>
<dbReference type="Proteomes" id="UP000039865">
    <property type="component" value="Unassembled WGS sequence"/>
</dbReference>
<sequence>MIFLNLIILTILIKDVQSSTAVTTYDNQCLNCLINNNEFCVASASTYYTTGKCCNNMISDVDYCNVAATVCTFSQTTAGAKYNKCSLSSACGGTTSFFIVKGSVSEKKIQIKASGICQFLVYFVLSDPTTDFKYYDQPSYAQQITGGQDLSGLTGSFVISRDTTTYPAETRYFNFNSVGTYNNLTEGDANSVQYGVAYNFMVAASGPVVFSLKLGYSSNTINAVALQIKLMAILIILVITSIIS</sequence>
<dbReference type="InParanoid" id="A0A077ZSL7"/>
<feature type="signal peptide" evidence="2">
    <location>
        <begin position="1"/>
        <end position="18"/>
    </location>
</feature>
<feature type="transmembrane region" description="Helical" evidence="1">
    <location>
        <begin position="192"/>
        <end position="212"/>
    </location>
</feature>
<dbReference type="AlphaFoldDB" id="A0A077ZSL7"/>
<reference evidence="3 4" key="1">
    <citation type="submission" date="2014-06" db="EMBL/GenBank/DDBJ databases">
        <authorList>
            <person name="Swart Estienne"/>
        </authorList>
    </citation>
    <scope>NUCLEOTIDE SEQUENCE [LARGE SCALE GENOMIC DNA]</scope>
    <source>
        <strain evidence="3 4">130c</strain>
    </source>
</reference>
<evidence type="ECO:0000313" key="4">
    <source>
        <dbReference type="Proteomes" id="UP000039865"/>
    </source>
</evidence>
<keyword evidence="1" id="KW-0812">Transmembrane</keyword>
<keyword evidence="1" id="KW-0472">Membrane</keyword>
<evidence type="ECO:0000256" key="2">
    <source>
        <dbReference type="SAM" id="SignalP"/>
    </source>
</evidence>
<keyword evidence="2" id="KW-0732">Signal</keyword>
<evidence type="ECO:0000256" key="1">
    <source>
        <dbReference type="SAM" id="Phobius"/>
    </source>
</evidence>
<name>A0A077ZSL7_STYLE</name>
<keyword evidence="1" id="KW-1133">Transmembrane helix</keyword>
<feature type="transmembrane region" description="Helical" evidence="1">
    <location>
        <begin position="224"/>
        <end position="243"/>
    </location>
</feature>
<feature type="chain" id="PRO_5001728914" description="Transmembrane protein" evidence="2">
    <location>
        <begin position="19"/>
        <end position="244"/>
    </location>
</feature>
<proteinExistence type="predicted"/>
<dbReference type="EMBL" id="CCKQ01001449">
    <property type="protein sequence ID" value="CDW72559.1"/>
    <property type="molecule type" value="Genomic_DNA"/>
</dbReference>
<organism evidence="3 4">
    <name type="scientific">Stylonychia lemnae</name>
    <name type="common">Ciliate</name>
    <dbReference type="NCBI Taxonomy" id="5949"/>
    <lineage>
        <taxon>Eukaryota</taxon>
        <taxon>Sar</taxon>
        <taxon>Alveolata</taxon>
        <taxon>Ciliophora</taxon>
        <taxon>Intramacronucleata</taxon>
        <taxon>Spirotrichea</taxon>
        <taxon>Stichotrichia</taxon>
        <taxon>Sporadotrichida</taxon>
        <taxon>Oxytrichidae</taxon>
        <taxon>Stylonychinae</taxon>
        <taxon>Stylonychia</taxon>
    </lineage>
</organism>
<evidence type="ECO:0008006" key="5">
    <source>
        <dbReference type="Google" id="ProtNLM"/>
    </source>
</evidence>